<reference evidence="2 3" key="4">
    <citation type="journal article" date="2011" name="BMC Genomics">
        <title>RNA-Seq improves annotation of protein-coding genes in the cucumber genome.</title>
        <authorList>
            <person name="Li Z."/>
            <person name="Zhang Z."/>
            <person name="Yan P."/>
            <person name="Huang S."/>
            <person name="Fei Z."/>
            <person name="Lin K."/>
        </authorList>
    </citation>
    <scope>NUCLEOTIDE SEQUENCE [LARGE SCALE GENOMIC DNA]</scope>
    <source>
        <strain evidence="3">cv. 9930</strain>
    </source>
</reference>
<sequence>MKPSVPPATSSFVSAARARMVQPSDRDEAMDKPSSNSHILTIESYPEVNISFAEARTKTVRTASVCPCKTSIVYRPIKVLLLNSLSTKRSFHDLSSESPLGTTGAD</sequence>
<protein>
    <submittedName>
        <fullName evidence="2">Uncharacterized protein</fullName>
    </submittedName>
</protein>
<evidence type="ECO:0000313" key="2">
    <source>
        <dbReference type="EMBL" id="KGN54038.1"/>
    </source>
</evidence>
<gene>
    <name evidence="2" type="ORF">Csa_4G269205</name>
</gene>
<dbReference type="Proteomes" id="UP000029981">
    <property type="component" value="Chromosome 4"/>
</dbReference>
<organism evidence="2 3">
    <name type="scientific">Cucumis sativus</name>
    <name type="common">Cucumber</name>
    <dbReference type="NCBI Taxonomy" id="3659"/>
    <lineage>
        <taxon>Eukaryota</taxon>
        <taxon>Viridiplantae</taxon>
        <taxon>Streptophyta</taxon>
        <taxon>Embryophyta</taxon>
        <taxon>Tracheophyta</taxon>
        <taxon>Spermatophyta</taxon>
        <taxon>Magnoliopsida</taxon>
        <taxon>eudicotyledons</taxon>
        <taxon>Gunneridae</taxon>
        <taxon>Pentapetalae</taxon>
        <taxon>rosids</taxon>
        <taxon>fabids</taxon>
        <taxon>Cucurbitales</taxon>
        <taxon>Cucurbitaceae</taxon>
        <taxon>Benincaseae</taxon>
        <taxon>Cucumis</taxon>
    </lineage>
</organism>
<dbReference type="AlphaFoldDB" id="A0A0A0KX07"/>
<keyword evidence="3" id="KW-1185">Reference proteome</keyword>
<feature type="region of interest" description="Disordered" evidence="1">
    <location>
        <begin position="1"/>
        <end position="38"/>
    </location>
</feature>
<reference evidence="2 3" key="2">
    <citation type="journal article" date="2009" name="PLoS ONE">
        <title>An integrated genetic and cytogenetic map of the cucumber genome.</title>
        <authorList>
            <person name="Ren Y."/>
            <person name="Zhang Z."/>
            <person name="Liu J."/>
            <person name="Staub J.E."/>
            <person name="Han Y."/>
            <person name="Cheng Z."/>
            <person name="Li X."/>
            <person name="Lu J."/>
            <person name="Miao H."/>
            <person name="Kang H."/>
            <person name="Xie B."/>
            <person name="Gu X."/>
            <person name="Wang X."/>
            <person name="Du Y."/>
            <person name="Jin W."/>
            <person name="Huang S."/>
        </authorList>
    </citation>
    <scope>NUCLEOTIDE SEQUENCE [LARGE SCALE GENOMIC DNA]</scope>
    <source>
        <strain evidence="3">cv. 9930</strain>
    </source>
</reference>
<evidence type="ECO:0000313" key="3">
    <source>
        <dbReference type="Proteomes" id="UP000029981"/>
    </source>
</evidence>
<evidence type="ECO:0000256" key="1">
    <source>
        <dbReference type="SAM" id="MobiDB-lite"/>
    </source>
</evidence>
<dbReference type="Gramene" id="KGN54038">
    <property type="protein sequence ID" value="KGN54038"/>
    <property type="gene ID" value="Csa_4G269205"/>
</dbReference>
<name>A0A0A0KX07_CUCSA</name>
<reference evidence="2 3" key="3">
    <citation type="journal article" date="2010" name="BMC Genomics">
        <title>Transcriptome sequencing and comparative analysis of cucumber flowers with different sex types.</title>
        <authorList>
            <person name="Guo S."/>
            <person name="Zheng Y."/>
            <person name="Joung J.G."/>
            <person name="Liu S."/>
            <person name="Zhang Z."/>
            <person name="Crasta O.R."/>
            <person name="Sobral B.W."/>
            <person name="Xu Y."/>
            <person name="Huang S."/>
            <person name="Fei Z."/>
        </authorList>
    </citation>
    <scope>NUCLEOTIDE SEQUENCE [LARGE SCALE GENOMIC DNA]</scope>
    <source>
        <strain evidence="3">cv. 9930</strain>
    </source>
</reference>
<dbReference type="EMBL" id="CM002925">
    <property type="protein sequence ID" value="KGN54038.1"/>
    <property type="molecule type" value="Genomic_DNA"/>
</dbReference>
<reference evidence="2 3" key="1">
    <citation type="journal article" date="2009" name="Nat. Genet.">
        <title>The genome of the cucumber, Cucumis sativus L.</title>
        <authorList>
            <person name="Huang S."/>
            <person name="Li R."/>
            <person name="Zhang Z."/>
            <person name="Li L."/>
            <person name="Gu X."/>
            <person name="Fan W."/>
            <person name="Lucas W.J."/>
            <person name="Wang X."/>
            <person name="Xie B."/>
            <person name="Ni P."/>
            <person name="Ren Y."/>
            <person name="Zhu H."/>
            <person name="Li J."/>
            <person name="Lin K."/>
            <person name="Jin W."/>
            <person name="Fei Z."/>
            <person name="Li G."/>
            <person name="Staub J."/>
            <person name="Kilian A."/>
            <person name="van der Vossen E.A."/>
            <person name="Wu Y."/>
            <person name="Guo J."/>
            <person name="He J."/>
            <person name="Jia Z."/>
            <person name="Ren Y."/>
            <person name="Tian G."/>
            <person name="Lu Y."/>
            <person name="Ruan J."/>
            <person name="Qian W."/>
            <person name="Wang M."/>
            <person name="Huang Q."/>
            <person name="Li B."/>
            <person name="Xuan Z."/>
            <person name="Cao J."/>
            <person name="Asan"/>
            <person name="Wu Z."/>
            <person name="Zhang J."/>
            <person name="Cai Q."/>
            <person name="Bai Y."/>
            <person name="Zhao B."/>
            <person name="Han Y."/>
            <person name="Li Y."/>
            <person name="Li X."/>
            <person name="Wang S."/>
            <person name="Shi Q."/>
            <person name="Liu S."/>
            <person name="Cho W.K."/>
            <person name="Kim J.Y."/>
            <person name="Xu Y."/>
            <person name="Heller-Uszynska K."/>
            <person name="Miao H."/>
            <person name="Cheng Z."/>
            <person name="Zhang S."/>
            <person name="Wu J."/>
            <person name="Yang Y."/>
            <person name="Kang H."/>
            <person name="Li M."/>
            <person name="Liang H."/>
            <person name="Ren X."/>
            <person name="Shi Z."/>
            <person name="Wen M."/>
            <person name="Jian M."/>
            <person name="Yang H."/>
            <person name="Zhang G."/>
            <person name="Yang Z."/>
            <person name="Chen R."/>
            <person name="Liu S."/>
            <person name="Li J."/>
            <person name="Ma L."/>
            <person name="Liu H."/>
            <person name="Zhou Y."/>
            <person name="Zhao J."/>
            <person name="Fang X."/>
            <person name="Li G."/>
            <person name="Fang L."/>
            <person name="Li Y."/>
            <person name="Liu D."/>
            <person name="Zheng H."/>
            <person name="Zhang Y."/>
            <person name="Qin N."/>
            <person name="Li Z."/>
            <person name="Yang G."/>
            <person name="Yang S."/>
            <person name="Bolund L."/>
            <person name="Kristiansen K."/>
            <person name="Zheng H."/>
            <person name="Li S."/>
            <person name="Zhang X."/>
            <person name="Yang H."/>
            <person name="Wang J."/>
            <person name="Sun R."/>
            <person name="Zhang B."/>
            <person name="Jiang S."/>
            <person name="Wang J."/>
            <person name="Du Y."/>
            <person name="Li S."/>
        </authorList>
    </citation>
    <scope>NUCLEOTIDE SEQUENCE [LARGE SCALE GENOMIC DNA]</scope>
    <source>
        <strain evidence="3">cv. 9930</strain>
    </source>
</reference>
<proteinExistence type="predicted"/>
<accession>A0A0A0KX07</accession>